<gene>
    <name evidence="1" type="ORF">QFC22_002422</name>
</gene>
<protein>
    <submittedName>
        <fullName evidence="1">Uncharacterized protein</fullName>
    </submittedName>
</protein>
<dbReference type="Proteomes" id="UP001243375">
    <property type="component" value="Unassembled WGS sequence"/>
</dbReference>
<proteinExistence type="predicted"/>
<name>A0ACC2XEJ1_9TREE</name>
<keyword evidence="2" id="KW-1185">Reference proteome</keyword>
<evidence type="ECO:0000313" key="2">
    <source>
        <dbReference type="Proteomes" id="UP001243375"/>
    </source>
</evidence>
<reference evidence="1" key="1">
    <citation type="submission" date="2023-04" db="EMBL/GenBank/DDBJ databases">
        <title>Draft Genome sequencing of Naganishia species isolated from polar environments using Oxford Nanopore Technology.</title>
        <authorList>
            <person name="Leo P."/>
            <person name="Venkateswaran K."/>
        </authorList>
    </citation>
    <scope>NUCLEOTIDE SEQUENCE</scope>
    <source>
        <strain evidence="1">MNA-CCFEE 5425</strain>
    </source>
</reference>
<sequence>MCELDWAYAHESLFRYIYHTLQFYAEHLFAADQTPGSEFLERSADNMIKPAVESLDKKLGIHLLYRMGMSGNPWQQSGGRNIVVGLQQLVEKHPLKEVIAATHYALWNKLRHKAGIRAKAGSIPGSKLDLSSKAADDPTRARPSLCRSTDLSESASARPGRAVPYIVRTCQYAPLSGLFAPEAEELEWTEACGQHPYELPDGKLDDSLKKLAEGDAEREMARIAFEKERESACTEIGNLKTQMETMQRSLQHLAESQTEVSRLTRINNELIDAQNAIRLDLQALQQSLEAKTQEQNRTVKETLALEKTVEELGNLLDTESTKVEELQK</sequence>
<evidence type="ECO:0000313" key="1">
    <source>
        <dbReference type="EMBL" id="KAJ9121799.1"/>
    </source>
</evidence>
<accession>A0ACC2XEJ1</accession>
<organism evidence="1 2">
    <name type="scientific">Naganishia vaughanmartiniae</name>
    <dbReference type="NCBI Taxonomy" id="1424756"/>
    <lineage>
        <taxon>Eukaryota</taxon>
        <taxon>Fungi</taxon>
        <taxon>Dikarya</taxon>
        <taxon>Basidiomycota</taxon>
        <taxon>Agaricomycotina</taxon>
        <taxon>Tremellomycetes</taxon>
        <taxon>Filobasidiales</taxon>
        <taxon>Filobasidiaceae</taxon>
        <taxon>Naganishia</taxon>
    </lineage>
</organism>
<comment type="caution">
    <text evidence="1">The sequence shown here is derived from an EMBL/GenBank/DDBJ whole genome shotgun (WGS) entry which is preliminary data.</text>
</comment>
<dbReference type="EMBL" id="JASBWU010000005">
    <property type="protein sequence ID" value="KAJ9121799.1"/>
    <property type="molecule type" value="Genomic_DNA"/>
</dbReference>